<comment type="caution">
    <text evidence="1">The sequence shown here is derived from an EMBL/GenBank/DDBJ whole genome shotgun (WGS) entry which is preliminary data.</text>
</comment>
<organism evidence="1 2">
    <name type="scientific">Kumtagia ephedrae</name>
    <dbReference type="NCBI Taxonomy" id="2116701"/>
    <lineage>
        <taxon>Bacteria</taxon>
        <taxon>Pseudomonadati</taxon>
        <taxon>Pseudomonadota</taxon>
        <taxon>Alphaproteobacteria</taxon>
        <taxon>Hyphomicrobiales</taxon>
        <taxon>Phyllobacteriaceae</taxon>
        <taxon>Kumtagia</taxon>
    </lineage>
</organism>
<dbReference type="PANTHER" id="PTHR34301:SF8">
    <property type="entry name" value="ATPASE DOMAIN-CONTAINING PROTEIN"/>
    <property type="match status" value="1"/>
</dbReference>
<proteinExistence type="predicted"/>
<dbReference type="AlphaFoldDB" id="A0A2P7SLM1"/>
<dbReference type="PANTHER" id="PTHR34301">
    <property type="entry name" value="DNA-BINDING PROTEIN-RELATED"/>
    <property type="match status" value="1"/>
</dbReference>
<accession>A0A2P7SLM1</accession>
<dbReference type="InterPro" id="IPR027417">
    <property type="entry name" value="P-loop_NTPase"/>
</dbReference>
<protein>
    <recommendedName>
        <fullName evidence="3">ATP-binding protein</fullName>
    </recommendedName>
</protein>
<dbReference type="Proteomes" id="UP000241229">
    <property type="component" value="Unassembled WGS sequence"/>
</dbReference>
<evidence type="ECO:0000313" key="1">
    <source>
        <dbReference type="EMBL" id="PSJ63261.1"/>
    </source>
</evidence>
<reference evidence="1 2" key="1">
    <citation type="submission" date="2018-03" db="EMBL/GenBank/DDBJ databases">
        <title>The draft genome of Mesorhizobium sp. 6GN-30.</title>
        <authorList>
            <person name="Liu L."/>
            <person name="Li L."/>
            <person name="Wang T."/>
            <person name="Zhang X."/>
            <person name="Liang L."/>
        </authorList>
    </citation>
    <scope>NUCLEOTIDE SEQUENCE [LARGE SCALE GENOMIC DNA]</scope>
    <source>
        <strain evidence="1 2">6GN30</strain>
    </source>
</reference>
<name>A0A2P7SLM1_9HYPH</name>
<sequence length="686" mass="77278">MAIKKDALHAFFQARPEQEALAAALDEVFDVTYGSYQFGQAFWLCQPKPLAVERFGLQREVIALYSPHGRADVRLLTALENISRAPEFRHRVENVVAFVIYEGDKASIESLAGQSKDWVIVALSANELKDKGGQIFLIRSRMAATIGRFDLFGMSSPIKHDKYFYGRDMIVQELVQRALIRKEQSGLFGLRKTGKTSVLFAIQRRLSEKGAIAEYVDCQSPGIYGSRWWAVLEELSRRMLEFAAKAGCPAPAEFSFDMAGAANSFIRTVKWIHDKSEVGQIVLLLDEVEFITPGITNHLGQHWDDDHLPLWQTIRSASQETKGFLTFCVAGVNPSSVEQSHFNQVPNPIFQLAVPFYLDQLTRPNVREMVRAIAKYAGAALDEDCFDLLSEEYGGHPYLIRLACSEVLRSLGELPVDKKAKISKANFESVKDKIATRLAQPIKDIMLSLVWWYPDEYDLLCLLADGDTAFVKEFLASEPEKASRFARYGLLKADNGSFAIKELRTFLARSGLEYKKAISPFTRGDLPLEYLPIEPNIADLAALFERRTEVEYALRKLLITVLEYRFAFDGAKVANAISEALPKKNGDRAQLFIGRLPKDAVNELYLSDLKPVFVKNWDNFSAYFGSKSDRFEMNLDTINIARRYEAHTKPVSAKDLDDFQNSYSWLTTRLSKVPGLISGSMSAKPS</sequence>
<dbReference type="OrthoDB" id="9811804at2"/>
<dbReference type="EMBL" id="PXYK01000005">
    <property type="protein sequence ID" value="PSJ63261.1"/>
    <property type="molecule type" value="Genomic_DNA"/>
</dbReference>
<dbReference type="SUPFAM" id="SSF52540">
    <property type="entry name" value="P-loop containing nucleoside triphosphate hydrolases"/>
    <property type="match status" value="1"/>
</dbReference>
<dbReference type="Gene3D" id="3.40.50.300">
    <property type="entry name" value="P-loop containing nucleotide triphosphate hydrolases"/>
    <property type="match status" value="1"/>
</dbReference>
<evidence type="ECO:0000313" key="2">
    <source>
        <dbReference type="Proteomes" id="UP000241229"/>
    </source>
</evidence>
<keyword evidence="2" id="KW-1185">Reference proteome</keyword>
<gene>
    <name evidence="1" type="ORF">C7I84_06375</name>
</gene>
<evidence type="ECO:0008006" key="3">
    <source>
        <dbReference type="Google" id="ProtNLM"/>
    </source>
</evidence>